<comment type="caution">
    <text evidence="1">The sequence shown here is derived from an EMBL/GenBank/DDBJ whole genome shotgun (WGS) entry which is preliminary data.</text>
</comment>
<organism evidence="1 2">
    <name type="scientific">Kickxella alabastrina</name>
    <dbReference type="NCBI Taxonomy" id="61397"/>
    <lineage>
        <taxon>Eukaryota</taxon>
        <taxon>Fungi</taxon>
        <taxon>Fungi incertae sedis</taxon>
        <taxon>Zoopagomycota</taxon>
        <taxon>Kickxellomycotina</taxon>
        <taxon>Kickxellomycetes</taxon>
        <taxon>Kickxellales</taxon>
        <taxon>Kickxellaceae</taxon>
        <taxon>Kickxella</taxon>
    </lineage>
</organism>
<protein>
    <submittedName>
        <fullName evidence="1">Golgi membrane exchange factor (Ric1p-Rgp1p) subunit</fullName>
    </submittedName>
</protein>
<keyword evidence="2" id="KW-1185">Reference proteome</keyword>
<accession>A0ACC1IMN6</accession>
<name>A0ACC1IMN6_9FUNG</name>
<reference evidence="1" key="1">
    <citation type="submission" date="2022-07" db="EMBL/GenBank/DDBJ databases">
        <title>Phylogenomic reconstructions and comparative analyses of Kickxellomycotina fungi.</title>
        <authorList>
            <person name="Reynolds N.K."/>
            <person name="Stajich J.E."/>
            <person name="Barry K."/>
            <person name="Grigoriev I.V."/>
            <person name="Crous P."/>
            <person name="Smith M.E."/>
        </authorList>
    </citation>
    <scope>NUCLEOTIDE SEQUENCE</scope>
    <source>
        <strain evidence="1">Benny 63K</strain>
    </source>
</reference>
<dbReference type="Proteomes" id="UP001150581">
    <property type="component" value="Unassembled WGS sequence"/>
</dbReference>
<evidence type="ECO:0000313" key="2">
    <source>
        <dbReference type="Proteomes" id="UP001150581"/>
    </source>
</evidence>
<sequence length="950" mass="100696">MGLTIAATFEKQGIYFAGDTLECHIRFTNECSTQGLAAAGHSRTPSNERALSRAVTGLPFMATGGPASNPTTGGSSRLASRKTTSRTIVQFGVSGNTAMHCRQSSSSSAMFPSLDDSSEHSGTPPLPPLINGIRRYSTAVGARDIASRPPGLPYRPDRGSSSGGDAKRTSRASERGDSPGAGSLQSQQYKRSGLAVFPSLDEGSAYPNNPTSRLDESRAYRGSSGAYDEQWLNQGDKSPAASRNQPSVQNGCDAGLTIQTTNIRHQSRPSTSSVLSTPTTSMSSWLPFGSKPQQQQQQLGLFSSRKPTCSTPNDGPPSETGSSGLLSSLWRNLAGGSNPPSRKGTRAGTLSEEDFGIERLAIGFVEASGSLALSTAYIKPDQLDLLMAHRGTDSTLGKGKRDPPLGGGLGGWAPANGAGHSSSRTQKSLPILISSPTVLFSELALAPGDSQTYSLKVQLPESLPPSFRGRAACITYDLVIVAKRSMLESSSYVARIPFRVLAHVGMSGSATTFSFERPIHMPPNSSRLTFQESTSVMTPRNASPSFIADADMSRASSASMSSPGGAGTHRLSSDGLDRLYEQLAGSEFLRSLLQGIDTNMLADTRSVPSIELGADAERAAVGAEASKANIQAICGRRAPVSFSLSQDERALASVWLPKRAYQLGDMVSGKVNLYGGSINVYHISIWLESVEAIGGQFASYEPGQTEALTRKIFAEHHGFCRGNSTLGFSLATSPSSASSFASAIVSNVWQLRIELIISAPGTPACDLVLSEVTPFPPAQSQLTSPSPYISRALSPPRRFLGQRIGRHQEGDDALAAPMKSPPPVMPMFAAAALHGSARAGRLRSSTMAGGSGSSPHQPHPPIIVSSPITETADLSRADHQQLPAALSPPRLRRTMDHTARATRRRYDLAREVQVQTLSCTVAIQMHPSLIRTHLDGQKDTYTIDLTKRSN</sequence>
<gene>
    <name evidence="1" type="primary">RGP1_1</name>
    <name evidence="1" type="ORF">LPJ66_004494</name>
</gene>
<proteinExistence type="predicted"/>
<dbReference type="EMBL" id="JANBPG010000547">
    <property type="protein sequence ID" value="KAJ1895592.1"/>
    <property type="molecule type" value="Genomic_DNA"/>
</dbReference>
<evidence type="ECO:0000313" key="1">
    <source>
        <dbReference type="EMBL" id="KAJ1895592.1"/>
    </source>
</evidence>